<accession>A0AAV4NBV3</accession>
<feature type="region of interest" description="Disordered" evidence="1">
    <location>
        <begin position="44"/>
        <end position="98"/>
    </location>
</feature>
<evidence type="ECO:0000256" key="1">
    <source>
        <dbReference type="SAM" id="MobiDB-lite"/>
    </source>
</evidence>
<protein>
    <submittedName>
        <fullName evidence="2">Uncharacterized protein</fullName>
    </submittedName>
</protein>
<dbReference type="Proteomes" id="UP001054945">
    <property type="component" value="Unassembled WGS sequence"/>
</dbReference>
<proteinExistence type="predicted"/>
<evidence type="ECO:0000313" key="3">
    <source>
        <dbReference type="Proteomes" id="UP001054945"/>
    </source>
</evidence>
<dbReference type="AlphaFoldDB" id="A0AAV4NBV3"/>
<keyword evidence="3" id="KW-1185">Reference proteome</keyword>
<feature type="compositionally biased region" description="Basic and acidic residues" evidence="1">
    <location>
        <begin position="77"/>
        <end position="92"/>
    </location>
</feature>
<sequence length="98" mass="11092">MQLRIPLPNITQPSKPINNKELKSFDLRPFYTFIYLTPRHLLSRSSSTIPTLSPPDFKSSTSNLLPNKSPARRQTGKKNDKKEGGELLKEDPSFPPPC</sequence>
<gene>
    <name evidence="2" type="ORF">CEXT_637461</name>
</gene>
<dbReference type="EMBL" id="BPLR01003188">
    <property type="protein sequence ID" value="GIX81968.1"/>
    <property type="molecule type" value="Genomic_DNA"/>
</dbReference>
<comment type="caution">
    <text evidence="2">The sequence shown here is derived from an EMBL/GenBank/DDBJ whole genome shotgun (WGS) entry which is preliminary data.</text>
</comment>
<evidence type="ECO:0000313" key="2">
    <source>
        <dbReference type="EMBL" id="GIX81968.1"/>
    </source>
</evidence>
<reference evidence="2 3" key="1">
    <citation type="submission" date="2021-06" db="EMBL/GenBank/DDBJ databases">
        <title>Caerostris extrusa draft genome.</title>
        <authorList>
            <person name="Kono N."/>
            <person name="Arakawa K."/>
        </authorList>
    </citation>
    <scope>NUCLEOTIDE SEQUENCE [LARGE SCALE GENOMIC DNA]</scope>
</reference>
<name>A0AAV4NBV3_CAEEX</name>
<organism evidence="2 3">
    <name type="scientific">Caerostris extrusa</name>
    <name type="common">Bark spider</name>
    <name type="synonym">Caerostris bankana</name>
    <dbReference type="NCBI Taxonomy" id="172846"/>
    <lineage>
        <taxon>Eukaryota</taxon>
        <taxon>Metazoa</taxon>
        <taxon>Ecdysozoa</taxon>
        <taxon>Arthropoda</taxon>
        <taxon>Chelicerata</taxon>
        <taxon>Arachnida</taxon>
        <taxon>Araneae</taxon>
        <taxon>Araneomorphae</taxon>
        <taxon>Entelegynae</taxon>
        <taxon>Araneoidea</taxon>
        <taxon>Araneidae</taxon>
        <taxon>Caerostris</taxon>
    </lineage>
</organism>